<dbReference type="AlphaFoldDB" id="A0A8S1Q146"/>
<dbReference type="EMBL" id="CAJJDN010000092">
    <property type="protein sequence ID" value="CAD8108962.1"/>
    <property type="molecule type" value="Genomic_DNA"/>
</dbReference>
<dbReference type="Proteomes" id="UP000692954">
    <property type="component" value="Unassembled WGS sequence"/>
</dbReference>
<gene>
    <name evidence="1" type="ORF">PSON_ATCC_30995.1.T0920166</name>
</gene>
<protein>
    <submittedName>
        <fullName evidence="1">Uncharacterized protein</fullName>
    </submittedName>
</protein>
<name>A0A8S1Q146_9CILI</name>
<evidence type="ECO:0000313" key="1">
    <source>
        <dbReference type="EMBL" id="CAD8108962.1"/>
    </source>
</evidence>
<keyword evidence="2" id="KW-1185">Reference proteome</keyword>
<reference evidence="1" key="1">
    <citation type="submission" date="2021-01" db="EMBL/GenBank/DDBJ databases">
        <authorList>
            <consortium name="Genoscope - CEA"/>
            <person name="William W."/>
        </authorList>
    </citation>
    <scope>NUCLEOTIDE SEQUENCE</scope>
</reference>
<accession>A0A8S1Q146</accession>
<sequence length="163" mass="20042">MYKLKLKILSQNMKKYNQNKFQFQILQLLLKMMILLNQLIQNLKQQKNMKKLNQSHFLKTYNDSLFSSSLIQEKSENAWFKIPRDLQEKPDNIENFVKDQVKYYLIQVEEVTQPLQQLYVINLKKIFSYYLHFVENMYYEQLFQMTQKTNNDFQMYKFCNQNC</sequence>
<proteinExistence type="predicted"/>
<organism evidence="1 2">
    <name type="scientific">Paramecium sonneborni</name>
    <dbReference type="NCBI Taxonomy" id="65129"/>
    <lineage>
        <taxon>Eukaryota</taxon>
        <taxon>Sar</taxon>
        <taxon>Alveolata</taxon>
        <taxon>Ciliophora</taxon>
        <taxon>Intramacronucleata</taxon>
        <taxon>Oligohymenophorea</taxon>
        <taxon>Peniculida</taxon>
        <taxon>Parameciidae</taxon>
        <taxon>Paramecium</taxon>
    </lineage>
</organism>
<evidence type="ECO:0000313" key="2">
    <source>
        <dbReference type="Proteomes" id="UP000692954"/>
    </source>
</evidence>
<comment type="caution">
    <text evidence="1">The sequence shown here is derived from an EMBL/GenBank/DDBJ whole genome shotgun (WGS) entry which is preliminary data.</text>
</comment>